<protein>
    <submittedName>
        <fullName evidence="1">DUF5996 family protein</fullName>
    </submittedName>
</protein>
<gene>
    <name evidence="1" type="ORF">SOO65_03105</name>
</gene>
<organism evidence="1 2">
    <name type="scientific">Peredibacter starrii</name>
    <dbReference type="NCBI Taxonomy" id="28202"/>
    <lineage>
        <taxon>Bacteria</taxon>
        <taxon>Pseudomonadati</taxon>
        <taxon>Bdellovibrionota</taxon>
        <taxon>Bacteriovoracia</taxon>
        <taxon>Bacteriovoracales</taxon>
        <taxon>Bacteriovoracaceae</taxon>
        <taxon>Peredibacter</taxon>
    </lineage>
</organism>
<dbReference type="Proteomes" id="UP001324634">
    <property type="component" value="Chromosome"/>
</dbReference>
<dbReference type="EMBL" id="CP139487">
    <property type="protein sequence ID" value="WPU65726.1"/>
    <property type="molecule type" value="Genomic_DNA"/>
</dbReference>
<accession>A0AAX4HR54</accession>
<name>A0AAX4HR54_9BACT</name>
<evidence type="ECO:0000313" key="1">
    <source>
        <dbReference type="EMBL" id="WPU65726.1"/>
    </source>
</evidence>
<proteinExistence type="predicted"/>
<dbReference type="AlphaFoldDB" id="A0AAX4HR54"/>
<keyword evidence="2" id="KW-1185">Reference proteome</keyword>
<evidence type="ECO:0000313" key="2">
    <source>
        <dbReference type="Proteomes" id="UP001324634"/>
    </source>
</evidence>
<sequence length="323" mass="37636">MMNLTWPTLEYSEWKDTYETLHRWTQIVGKLRLCKSPWCNHSWNTTLYVTSRGLSTSAIPLGQRNLTVDFDFHDHQLIFQDSVGKSFVLLLQNETVASFYERFLEALKIMDVEPNFDPVPNEVSDGIPFAEDTVHRTYDPLKAHNFFQALVRVNNIFQEFRTDFVGKSSPVHFFWGSFDLAITRFSGRRAPEHPGGIPNLPNDVVREAYSHEEMSCGFWPGNEMYPHAAFYSYAYPEPDHFSKAKVMPPEAIYNQDLHEFILPYETVRTSLEPAATLMSFLESSYRAAANLGHWDRDMLEVSPYLYRLKERVQFSFDDIRTEQ</sequence>
<dbReference type="KEGG" id="psti:SOO65_03105"/>
<dbReference type="RefSeq" id="WP_321396762.1">
    <property type="nucleotide sequence ID" value="NZ_CP139487.1"/>
</dbReference>
<dbReference type="Pfam" id="PF19459">
    <property type="entry name" value="DUF5996"/>
    <property type="match status" value="1"/>
</dbReference>
<dbReference type="InterPro" id="IPR046038">
    <property type="entry name" value="DUF5996"/>
</dbReference>
<reference evidence="1 2" key="1">
    <citation type="submission" date="2023-11" db="EMBL/GenBank/DDBJ databases">
        <title>Peredibacter starrii A3.12.</title>
        <authorList>
            <person name="Mitchell R.J."/>
        </authorList>
    </citation>
    <scope>NUCLEOTIDE SEQUENCE [LARGE SCALE GENOMIC DNA]</scope>
    <source>
        <strain evidence="1 2">A3.12</strain>
    </source>
</reference>